<dbReference type="AlphaFoldDB" id="A0A1X6WPM5"/>
<feature type="transmembrane region" description="Helical" evidence="1">
    <location>
        <begin position="128"/>
        <end position="154"/>
    </location>
</feature>
<feature type="transmembrane region" description="Helical" evidence="1">
    <location>
        <begin position="35"/>
        <end position="58"/>
    </location>
</feature>
<accession>A0A1X6WPM5</accession>
<dbReference type="OrthoDB" id="5431035at2"/>
<dbReference type="Gene3D" id="1.10.1760.20">
    <property type="match status" value="1"/>
</dbReference>
<keyword evidence="1" id="KW-1133">Transmembrane helix</keyword>
<evidence type="ECO:0000313" key="3">
    <source>
        <dbReference type="Proteomes" id="UP000195918"/>
    </source>
</evidence>
<proteinExistence type="predicted"/>
<feature type="transmembrane region" description="Helical" evidence="1">
    <location>
        <begin position="6"/>
        <end position="28"/>
    </location>
</feature>
<organism evidence="2 3">
    <name type="scientific">Vagococcus fluvialis bH819</name>
    <dbReference type="NCBI Taxonomy" id="1255619"/>
    <lineage>
        <taxon>Bacteria</taxon>
        <taxon>Bacillati</taxon>
        <taxon>Bacillota</taxon>
        <taxon>Bacilli</taxon>
        <taxon>Lactobacillales</taxon>
        <taxon>Enterococcaceae</taxon>
        <taxon>Vagococcus</taxon>
    </lineage>
</organism>
<gene>
    <name evidence="2" type="ORF">FM121_09030</name>
</gene>
<keyword evidence="3" id="KW-1185">Reference proteome</keyword>
<dbReference type="Pfam" id="PF12822">
    <property type="entry name" value="ECF_trnsprt"/>
    <property type="match status" value="1"/>
</dbReference>
<reference evidence="3" key="1">
    <citation type="submission" date="2017-02" db="EMBL/GenBank/DDBJ databases">
        <authorList>
            <person name="Dridi B."/>
        </authorList>
    </citation>
    <scope>NUCLEOTIDE SEQUENCE [LARGE SCALE GENOMIC DNA]</scope>
    <source>
        <strain evidence="3">bH819</strain>
    </source>
</reference>
<keyword evidence="1" id="KW-0472">Membrane</keyword>
<dbReference type="RefSeq" id="WP_086951843.1">
    <property type="nucleotide sequence ID" value="NZ_FWFD01000013.1"/>
</dbReference>
<feature type="transmembrane region" description="Helical" evidence="1">
    <location>
        <begin position="70"/>
        <end position="90"/>
    </location>
</feature>
<sequence>MNQKTKEITLVALMIALSVLGANIKLLGSIALDSFPAFISTIILGPGVGILVAFFGHMVSAMLSGFPNTLPIHLMIATLMMVCVFVYGFIRRKYNKYPVLSKIISIVVAFIINVPLDLLLLYPFLGDVVFVLFVPLTIATLANLFLTEVVYACLPSKIKNYSKIQQDMKGH</sequence>
<dbReference type="GO" id="GO:0022857">
    <property type="term" value="F:transmembrane transporter activity"/>
    <property type="evidence" value="ECO:0007669"/>
    <property type="project" value="InterPro"/>
</dbReference>
<keyword evidence="1" id="KW-0812">Transmembrane</keyword>
<feature type="transmembrane region" description="Helical" evidence="1">
    <location>
        <begin position="102"/>
        <end position="122"/>
    </location>
</feature>
<name>A0A1X6WPM5_9ENTE</name>
<evidence type="ECO:0000313" key="2">
    <source>
        <dbReference type="EMBL" id="SLM86220.1"/>
    </source>
</evidence>
<dbReference type="Proteomes" id="UP000195918">
    <property type="component" value="Unassembled WGS sequence"/>
</dbReference>
<protein>
    <submittedName>
        <fullName evidence="2">Substrate-specific component CblT of predicted B12-regulated ECF transporter for dimethylbenzimidazole</fullName>
    </submittedName>
</protein>
<dbReference type="EMBL" id="FWFD01000013">
    <property type="protein sequence ID" value="SLM86220.1"/>
    <property type="molecule type" value="Genomic_DNA"/>
</dbReference>
<evidence type="ECO:0000256" key="1">
    <source>
        <dbReference type="SAM" id="Phobius"/>
    </source>
</evidence>
<dbReference type="InterPro" id="IPR024529">
    <property type="entry name" value="ECF_trnsprt_substrate-spec"/>
</dbReference>